<dbReference type="Pfam" id="PF04193">
    <property type="entry name" value="PQ-loop"/>
    <property type="match status" value="1"/>
</dbReference>
<protein>
    <recommendedName>
        <fullName evidence="11">Mannose-P-dolichol utilization defect 1 protein homolog</fullName>
    </recommendedName>
</protein>
<evidence type="ECO:0000256" key="8">
    <source>
        <dbReference type="SAM" id="Phobius"/>
    </source>
</evidence>
<organism evidence="9 10">
    <name type="scientific">Prorocentrum cordatum</name>
    <dbReference type="NCBI Taxonomy" id="2364126"/>
    <lineage>
        <taxon>Eukaryota</taxon>
        <taxon>Sar</taxon>
        <taxon>Alveolata</taxon>
        <taxon>Dinophyceae</taxon>
        <taxon>Prorocentrales</taxon>
        <taxon>Prorocentraceae</taxon>
        <taxon>Prorocentrum</taxon>
    </lineage>
</organism>
<dbReference type="EMBL" id="CAUYUJ010005058">
    <property type="protein sequence ID" value="CAK0812098.1"/>
    <property type="molecule type" value="Genomic_DNA"/>
</dbReference>
<reference evidence="9" key="1">
    <citation type="submission" date="2023-10" db="EMBL/GenBank/DDBJ databases">
        <authorList>
            <person name="Chen Y."/>
            <person name="Shah S."/>
            <person name="Dougan E. K."/>
            <person name="Thang M."/>
            <person name="Chan C."/>
        </authorList>
    </citation>
    <scope>NUCLEOTIDE SEQUENCE [LARGE SCALE GENOMIC DNA]</scope>
</reference>
<evidence type="ECO:0000256" key="5">
    <source>
        <dbReference type="ARBA" id="ARBA00022989"/>
    </source>
</evidence>
<keyword evidence="3 8" id="KW-0812">Transmembrane</keyword>
<evidence type="ECO:0008006" key="11">
    <source>
        <dbReference type="Google" id="ProtNLM"/>
    </source>
</evidence>
<gene>
    <name evidence="9" type="ORF">PCOR1329_LOCUS16477</name>
</gene>
<keyword evidence="10" id="KW-1185">Reference proteome</keyword>
<keyword evidence="5 8" id="KW-1133">Transmembrane helix</keyword>
<feature type="transmembrane region" description="Helical" evidence="8">
    <location>
        <begin position="81"/>
        <end position="98"/>
    </location>
</feature>
<evidence type="ECO:0000256" key="3">
    <source>
        <dbReference type="ARBA" id="ARBA00022692"/>
    </source>
</evidence>
<accession>A0ABN9R4W6</accession>
<name>A0ABN9R4W6_9DINO</name>
<evidence type="ECO:0000256" key="6">
    <source>
        <dbReference type="ARBA" id="ARBA00023136"/>
    </source>
</evidence>
<proteinExistence type="inferred from homology"/>
<feature type="transmembrane region" description="Helical" evidence="8">
    <location>
        <begin position="52"/>
        <end position="69"/>
    </location>
</feature>
<evidence type="ECO:0000313" key="10">
    <source>
        <dbReference type="Proteomes" id="UP001189429"/>
    </source>
</evidence>
<comment type="similarity">
    <text evidence="7">Belongs to the MPDU1 (TC 2.A.43.3) family.</text>
</comment>
<evidence type="ECO:0000256" key="2">
    <source>
        <dbReference type="ARBA" id="ARBA00022448"/>
    </source>
</evidence>
<keyword evidence="2" id="KW-0813">Transport</keyword>
<sequence length="116" mass="12777">MGFLEDLGLPPELVALALNVLNGSMFLGGILVKLPQIINIGRTLTVKGFSEVSLATEFLACLSYCAYNLKMGFPFKTWGEMALIAVQVGIQMVLYWSLTTERSGGFRWHLGRLAFC</sequence>
<dbReference type="Proteomes" id="UP001189429">
    <property type="component" value="Unassembled WGS sequence"/>
</dbReference>
<comment type="caution">
    <text evidence="9">The sequence shown here is derived from an EMBL/GenBank/DDBJ whole genome shotgun (WGS) entry which is preliminary data.</text>
</comment>
<keyword evidence="4" id="KW-0677">Repeat</keyword>
<keyword evidence="6 8" id="KW-0472">Membrane</keyword>
<feature type="transmembrane region" description="Helical" evidence="8">
    <location>
        <begin position="13"/>
        <end position="32"/>
    </location>
</feature>
<dbReference type="PANTHER" id="PTHR12226">
    <property type="entry name" value="MANNOSE-P-DOLICHOL UTILIZATION DEFECT 1 LEC35 -RELATED"/>
    <property type="match status" value="1"/>
</dbReference>
<dbReference type="InterPro" id="IPR006603">
    <property type="entry name" value="PQ-loop_rpt"/>
</dbReference>
<evidence type="ECO:0000256" key="1">
    <source>
        <dbReference type="ARBA" id="ARBA00004141"/>
    </source>
</evidence>
<dbReference type="PANTHER" id="PTHR12226:SF2">
    <property type="entry name" value="MANNOSE-P-DOLICHOL UTILIZATION DEFECT 1 PROTEIN"/>
    <property type="match status" value="1"/>
</dbReference>
<comment type="subcellular location">
    <subcellularLocation>
        <location evidence="1">Membrane</location>
        <topology evidence="1">Multi-pass membrane protein</topology>
    </subcellularLocation>
</comment>
<evidence type="ECO:0000256" key="4">
    <source>
        <dbReference type="ARBA" id="ARBA00022737"/>
    </source>
</evidence>
<evidence type="ECO:0000256" key="7">
    <source>
        <dbReference type="ARBA" id="ARBA00038475"/>
    </source>
</evidence>
<dbReference type="InterPro" id="IPR016817">
    <property type="entry name" value="MannP-dilichol_defect-1"/>
</dbReference>
<evidence type="ECO:0000313" key="9">
    <source>
        <dbReference type="EMBL" id="CAK0812098.1"/>
    </source>
</evidence>